<feature type="region of interest" description="Disordered" evidence="7">
    <location>
        <begin position="1425"/>
        <end position="1466"/>
    </location>
</feature>
<feature type="region of interest" description="Disordered" evidence="7">
    <location>
        <begin position="315"/>
        <end position="415"/>
    </location>
</feature>
<reference evidence="9 10" key="1">
    <citation type="submission" date="2024-02" db="EMBL/GenBank/DDBJ databases">
        <authorList>
            <person name="Chen Y."/>
            <person name="Shah S."/>
            <person name="Dougan E. K."/>
            <person name="Thang M."/>
            <person name="Chan C."/>
        </authorList>
    </citation>
    <scope>NUCLEOTIDE SEQUENCE [LARGE SCALE GENOMIC DNA]</scope>
</reference>
<dbReference type="InterPro" id="IPR005648">
    <property type="entry name" value="FlgD"/>
</dbReference>
<dbReference type="Gene3D" id="1.10.10.60">
    <property type="entry name" value="Homeodomain-like"/>
    <property type="match status" value="1"/>
</dbReference>
<dbReference type="CDD" id="cd17470">
    <property type="entry name" value="T3SS_Flik_C"/>
    <property type="match status" value="1"/>
</dbReference>
<feature type="compositionally biased region" description="Polar residues" evidence="7">
    <location>
        <begin position="1084"/>
        <end position="1093"/>
    </location>
</feature>
<sequence>MIAARSLIDAIAHFQPDTAFGDYWWLLKGQACDELGLRDDAILTFEASLVKTQPFPLRSQVILQLARLLALEGRVDDAKRVWQMLSQVAESRVRTNARLSLARQNFYDGNTDAAIALCDELIREDGDEALRAEVFKLLGQVYLSRDDHLAAVRCFAGLLPGTSRGARDAMTAPLCQRTRLFPHSECLGALGTACAGRGKARLALWFILVFCPITGWAQEVPEPSQSVQLSVPVPLTTPVLYPSATLDTIDDGPVDLLAPFSDAADSEAVMESEEDESELQNTDSSTLDLDELRQSKDRRYRELKQRIDVLLEQIKTQREGSVEPSDEAPLPPPPGIAAPAADNEAADNEDGATTPESMPSQEDAIEGLFEPNSASTDSQSPEPTRDEPVPELPSNFPAMPQGLAVPGTPSQVERESWAEGLVDGPIDRLALADSLYGAGEIELALAMYREVDTSSFATTERRWVDYQIACCLRRLGAYAESIEVHRRLVGEAADDWITNSSRWWLDAIEERQGLEEELNALKSHRIRVREMIDADASIGVGGDTRDGDDLHGTLRSVSHALATWQEIDARWQPYRAQWVEAKRSPGPEFRSALATQKSLLEQLITRIDALQARFQQTRDRISPDVDAGVRRRQVANAYSRAVLDRVRRFARGTGTVLITGESGTGKELIARAIHEESPRAQGPFVAVNCAALTPGLIESELFGHEPGAFTGATAQRIGRFEAACNGTILLDEIGELRKGTQAKLLRVLEDGEFQRVGSNRPQFTNARVIASTNVPLAKAVRKGRFRADLFHRLGVLHVEVPPLRERREDVPALVTHFVQRFRSEAEYPVKGVSPEVMRQLSRHEWPGNIRELRNVIHRACLLANQDLIESVEFVDFEAESTETTSLPASFQRLSLREIERQVIMARLRLFDGNKTEAAAALGVVLERHVHLFLADHAGRGQMTAALNGFMGANASAEGAQRADAGLLAGLHTVAGTGSDDTAGNNATPFPDLVAQMLAGARGPAPQSVQGVTTSETEGGVPTVSRLITGRTGDVESDGELSSVAVSQSAGDEESIDAAEQQRLMDGQWFGLFGHLNPNRLEASPSAQESTSAANLVADGSRPADPSHVAGKSGSIELPLLHQRSDAPIPGTEDAKRSASQATDGSVNQDEQISGASDQSTGQATGEHGSTSFDNPAHSNTISHRRRELNVPATSPKTTVSEQSHVEADADTASVDSGKSTRVAESEATLTRPTSVESLTSSQREPSRQGTRSELGGSPLGVPVTANPSQETANVEPLLEASTEASVEGASEVAPTTEAEMSSQGDGEQANAEPQGQLSGLSEMGGRNTPTQPTAFRQVISAQVASAIVDQGIVQQDEGATVLRVKLDPPELGEIMLRLQRRADGEVTVEMHARDAQTAQLVGEGVPEIRSALEQAGIETGEMSVTHQEGDFGNSGDPSTPQQERYDEDNDQTPGARKTQDKSAIHSREGIMETVSASASVLQQDFLNLLVAQLENQDPLSPMEQEEFIGQLSQLSMVEGIEKLNASFADMLLLEQLSTGDSLIGATITYDKEGVGAVTGVVQQVNVEGGSVVLQTEAERDGREDLGGKGPSADRDSCSETLLAWTSTDARCDWSASDVGRTCEKAEAASAFTSVAARRATIAENQRDEGGNLMANPLLTGGSGLNSHQRMLEVIGNNLANLNTIGFKAQTALFSDLLYDTIREPSGGTPGVSGGVAPAQVGSGVQLSQVSTNFTQGNLEATGSSLDFAIDGDGFFVVDSGGGNLYTRAGAFSIDEDGILVDPGTGFRVQRIGAVGEPNGTDPAFQIPGDNDIRVPLGASVPGQPTTSARLSGNLPSQAQGPLAEALSASDPFTVGGSPATAATLLSDLDSNVTNYVTGDAVLMTGTDSNGAPFSQTISVDGTTTLGDLLAAIDAEFADSTATLNGDGRIVVQANNTGEAFMSLSIADVTTNVGRSTFADHNFVVTTQGKEADIVRGGIEIFDVRGESNTLNITLEKQTDGSWNLVADLDPTVGTLIDDRIEGIRFNDDGSFGQVVGSGDGDPDLTIQFAGSGSPQTVNFTFGDSGSFDGLTELASEANLAAQQDGYAPGVLSSIQVRADGVVEGVATNGREIEIAQLAIASFSNPHGLVHRGNSYYESSLSSGEVELGTALAGNRGSIRAGQIERSNVDIALEFTRLI</sequence>
<keyword evidence="2" id="KW-1005">Bacterial flagellum biogenesis</keyword>
<dbReference type="InterPro" id="IPR037925">
    <property type="entry name" value="FlgE/F/G-like"/>
</dbReference>
<evidence type="ECO:0000256" key="6">
    <source>
        <dbReference type="SAM" id="Coils"/>
    </source>
</evidence>
<dbReference type="PROSITE" id="PS00688">
    <property type="entry name" value="SIGMA54_INTERACT_3"/>
    <property type="match status" value="1"/>
</dbReference>
<dbReference type="PANTHER" id="PTHR32071:SF57">
    <property type="entry name" value="C4-DICARBOXYLATE TRANSPORT TRANSCRIPTIONAL REGULATORY PROTEIN DCTD"/>
    <property type="match status" value="1"/>
</dbReference>
<evidence type="ECO:0000259" key="8">
    <source>
        <dbReference type="PROSITE" id="PS50045"/>
    </source>
</evidence>
<feature type="region of interest" description="Disordered" evidence="7">
    <location>
        <begin position="1079"/>
        <end position="1330"/>
    </location>
</feature>
<feature type="region of interest" description="Disordered" evidence="7">
    <location>
        <begin position="1030"/>
        <end position="1055"/>
    </location>
</feature>
<dbReference type="InterPro" id="IPR027417">
    <property type="entry name" value="P-loop_NTPase"/>
</dbReference>
<comment type="caution">
    <text evidence="9">The sequence shown here is derived from an EMBL/GenBank/DDBJ whole genome shotgun (WGS) entry which is preliminary data.</text>
</comment>
<dbReference type="InterPro" id="IPR053967">
    <property type="entry name" value="LlgE_F_G-like_D1"/>
</dbReference>
<dbReference type="PROSITE" id="PS00588">
    <property type="entry name" value="FLAGELLA_BB_ROD"/>
    <property type="match status" value="1"/>
</dbReference>
<dbReference type="Proteomes" id="UP001642464">
    <property type="component" value="Unassembled WGS sequence"/>
</dbReference>
<evidence type="ECO:0000313" key="9">
    <source>
        <dbReference type="EMBL" id="CAK8997826.1"/>
    </source>
</evidence>
<dbReference type="Pfam" id="PF00460">
    <property type="entry name" value="Flg_bb_rod"/>
    <property type="match status" value="1"/>
</dbReference>
<dbReference type="InterPro" id="IPR001444">
    <property type="entry name" value="Flag_bb_rod_N"/>
</dbReference>
<dbReference type="Gene3D" id="2.60.98.20">
    <property type="entry name" value="Flagellar hook protein FlgE"/>
    <property type="match status" value="1"/>
</dbReference>
<proteinExistence type="predicted"/>
<dbReference type="Pfam" id="PF00158">
    <property type="entry name" value="Sigma54_activat"/>
    <property type="match status" value="1"/>
</dbReference>
<dbReference type="Pfam" id="PF02120">
    <property type="entry name" value="Flg_hook"/>
    <property type="match status" value="1"/>
</dbReference>
<dbReference type="Pfam" id="PF25601">
    <property type="entry name" value="AAA_lid_14"/>
    <property type="match status" value="1"/>
</dbReference>
<dbReference type="PANTHER" id="PTHR32071">
    <property type="entry name" value="TRANSCRIPTIONAL REGULATORY PROTEIN"/>
    <property type="match status" value="1"/>
</dbReference>
<keyword evidence="3" id="KW-0067">ATP-binding</keyword>
<dbReference type="InterPro" id="IPR002197">
    <property type="entry name" value="HTH_Fis"/>
</dbReference>
<keyword evidence="1" id="KW-0547">Nucleotide-binding</keyword>
<feature type="coiled-coil region" evidence="6">
    <location>
        <begin position="593"/>
        <end position="620"/>
    </location>
</feature>
<dbReference type="Pfam" id="PF03963">
    <property type="entry name" value="FlgD"/>
    <property type="match status" value="1"/>
</dbReference>
<keyword evidence="10" id="KW-1185">Reference proteome</keyword>
<dbReference type="Pfam" id="PF22692">
    <property type="entry name" value="LlgE_F_G_D1"/>
    <property type="match status" value="1"/>
</dbReference>
<dbReference type="InterPro" id="IPR003593">
    <property type="entry name" value="AAA+_ATPase"/>
</dbReference>
<dbReference type="InterPro" id="IPR011990">
    <property type="entry name" value="TPR-like_helical_dom_sf"/>
</dbReference>
<dbReference type="Gene3D" id="3.30.750.140">
    <property type="match status" value="1"/>
</dbReference>
<feature type="compositionally biased region" description="Polar residues" evidence="7">
    <location>
        <begin position="372"/>
        <end position="382"/>
    </location>
</feature>
<gene>
    <name evidence="9" type="ORF">SCF082_LOCUS5367</name>
</gene>
<evidence type="ECO:0000256" key="1">
    <source>
        <dbReference type="ARBA" id="ARBA00022741"/>
    </source>
</evidence>
<organism evidence="9 10">
    <name type="scientific">Durusdinium trenchii</name>
    <dbReference type="NCBI Taxonomy" id="1381693"/>
    <lineage>
        <taxon>Eukaryota</taxon>
        <taxon>Sar</taxon>
        <taxon>Alveolata</taxon>
        <taxon>Dinophyceae</taxon>
        <taxon>Suessiales</taxon>
        <taxon>Symbiodiniaceae</taxon>
        <taxon>Durusdinium</taxon>
    </lineage>
</organism>
<feature type="compositionally biased region" description="Polar residues" evidence="7">
    <location>
        <begin position="1298"/>
        <end position="1319"/>
    </location>
</feature>
<dbReference type="NCBIfam" id="TIGR03506">
    <property type="entry name" value="FlgEFG_subfam"/>
    <property type="match status" value="2"/>
</dbReference>
<dbReference type="InterPro" id="IPR020013">
    <property type="entry name" value="Flagellar_FlgE/F/G"/>
</dbReference>
<dbReference type="InterPro" id="IPR002078">
    <property type="entry name" value="Sigma_54_int"/>
</dbReference>
<keyword evidence="6" id="KW-0175">Coiled coil</keyword>
<protein>
    <submittedName>
        <fullName evidence="9">Nif-specific regulatory protein</fullName>
    </submittedName>
</protein>
<accession>A0ABP0I5H8</accession>
<feature type="compositionally biased region" description="Acidic residues" evidence="7">
    <location>
        <begin position="264"/>
        <end position="278"/>
    </location>
</feature>
<dbReference type="InterPro" id="IPR025662">
    <property type="entry name" value="Sigma_54_int_dom_ATP-bd_1"/>
</dbReference>
<feature type="non-terminal residue" evidence="9">
    <location>
        <position position="2178"/>
    </location>
</feature>
<keyword evidence="4" id="KW-0805">Transcription regulation</keyword>
<evidence type="ECO:0000256" key="5">
    <source>
        <dbReference type="ARBA" id="ARBA00023163"/>
    </source>
</evidence>
<dbReference type="SUPFAM" id="SSF48452">
    <property type="entry name" value="TPR-like"/>
    <property type="match status" value="1"/>
</dbReference>
<feature type="compositionally biased region" description="Polar residues" evidence="7">
    <location>
        <begin position="1227"/>
        <end position="1251"/>
    </location>
</feature>
<feature type="region of interest" description="Disordered" evidence="7">
    <location>
        <begin position="1576"/>
        <end position="1596"/>
    </location>
</feature>
<evidence type="ECO:0000313" key="10">
    <source>
        <dbReference type="Proteomes" id="UP001642464"/>
    </source>
</evidence>
<dbReference type="InterPro" id="IPR019776">
    <property type="entry name" value="Flagellar_basal_body_rod_CS"/>
</dbReference>
<dbReference type="CDD" id="cd00009">
    <property type="entry name" value="AAA"/>
    <property type="match status" value="1"/>
</dbReference>
<evidence type="ECO:0000256" key="4">
    <source>
        <dbReference type="ARBA" id="ARBA00023015"/>
    </source>
</evidence>
<dbReference type="PROSITE" id="PS00675">
    <property type="entry name" value="SIGMA54_INTERACT_1"/>
    <property type="match status" value="1"/>
</dbReference>
<feature type="compositionally biased region" description="Basic and acidic residues" evidence="7">
    <location>
        <begin position="1457"/>
        <end position="1466"/>
    </location>
</feature>
<dbReference type="EMBL" id="CAXAMM010002901">
    <property type="protein sequence ID" value="CAK8997826.1"/>
    <property type="molecule type" value="Genomic_DNA"/>
</dbReference>
<keyword evidence="5" id="KW-0804">Transcription</keyword>
<dbReference type="InterPro" id="IPR025944">
    <property type="entry name" value="Sigma_54_int_dom_CS"/>
</dbReference>
<dbReference type="InterPro" id="IPR021136">
    <property type="entry name" value="Flagellar_hook_control-like_C"/>
</dbReference>
<dbReference type="SUPFAM" id="SSF52540">
    <property type="entry name" value="P-loop containing nucleoside triphosphate hydrolases"/>
    <property type="match status" value="1"/>
</dbReference>
<dbReference type="SMART" id="SM00382">
    <property type="entry name" value="AAA"/>
    <property type="match status" value="1"/>
</dbReference>
<dbReference type="InterPro" id="IPR009057">
    <property type="entry name" value="Homeodomain-like_sf"/>
</dbReference>
<dbReference type="Gene3D" id="1.25.40.10">
    <property type="entry name" value="Tetratricopeptide repeat domain"/>
    <property type="match status" value="1"/>
</dbReference>
<dbReference type="SUPFAM" id="SSF117143">
    <property type="entry name" value="Flagellar hook protein flgE"/>
    <property type="match status" value="1"/>
</dbReference>
<feature type="compositionally biased region" description="Polar residues" evidence="7">
    <location>
        <begin position="1191"/>
        <end position="1202"/>
    </location>
</feature>
<name>A0ABP0I5H8_9DINO</name>
<feature type="compositionally biased region" description="Polar residues" evidence="7">
    <location>
        <begin position="1137"/>
        <end position="1181"/>
    </location>
</feature>
<feature type="domain" description="Sigma-54 factor interaction" evidence="8">
    <location>
        <begin position="640"/>
        <end position="861"/>
    </location>
</feature>
<evidence type="ECO:0000256" key="3">
    <source>
        <dbReference type="ARBA" id="ARBA00022840"/>
    </source>
</evidence>
<evidence type="ECO:0000256" key="7">
    <source>
        <dbReference type="SAM" id="MobiDB-lite"/>
    </source>
</evidence>
<dbReference type="Gene3D" id="3.40.50.300">
    <property type="entry name" value="P-loop containing nucleotide triphosphate hydrolases"/>
    <property type="match status" value="1"/>
</dbReference>
<dbReference type="InterPro" id="IPR038610">
    <property type="entry name" value="FliK-like_C_sf"/>
</dbReference>
<dbReference type="Pfam" id="PF02954">
    <property type="entry name" value="HTH_8"/>
    <property type="match status" value="1"/>
</dbReference>
<evidence type="ECO:0000256" key="2">
    <source>
        <dbReference type="ARBA" id="ARBA00022795"/>
    </source>
</evidence>
<dbReference type="InterPro" id="IPR037058">
    <property type="entry name" value="Falgellar_hook_FlgE_sf"/>
</dbReference>
<dbReference type="Gene3D" id="1.10.8.60">
    <property type="match status" value="1"/>
</dbReference>
<feature type="region of interest" description="Disordered" evidence="7">
    <location>
        <begin position="264"/>
        <end position="293"/>
    </location>
</feature>
<dbReference type="PROSITE" id="PS50045">
    <property type="entry name" value="SIGMA54_INTERACT_4"/>
    <property type="match status" value="1"/>
</dbReference>
<dbReference type="InterPro" id="IPR058031">
    <property type="entry name" value="AAA_lid_NorR"/>
</dbReference>
<dbReference type="SUPFAM" id="SSF46689">
    <property type="entry name" value="Homeodomain-like"/>
    <property type="match status" value="1"/>
</dbReference>